<dbReference type="InterPro" id="IPR002182">
    <property type="entry name" value="NB-ARC"/>
</dbReference>
<evidence type="ECO:0000256" key="4">
    <source>
        <dbReference type="ARBA" id="ARBA00022801"/>
    </source>
</evidence>
<evidence type="ECO:0000256" key="8">
    <source>
        <dbReference type="SAM" id="MobiDB-lite"/>
    </source>
</evidence>
<organism evidence="10 11">
    <name type="scientific">Rubus argutus</name>
    <name type="common">Southern blackberry</name>
    <dbReference type="NCBI Taxonomy" id="59490"/>
    <lineage>
        <taxon>Eukaryota</taxon>
        <taxon>Viridiplantae</taxon>
        <taxon>Streptophyta</taxon>
        <taxon>Embryophyta</taxon>
        <taxon>Tracheophyta</taxon>
        <taxon>Spermatophyta</taxon>
        <taxon>Magnoliopsida</taxon>
        <taxon>eudicotyledons</taxon>
        <taxon>Gunneridae</taxon>
        <taxon>Pentapetalae</taxon>
        <taxon>rosids</taxon>
        <taxon>fabids</taxon>
        <taxon>Rosales</taxon>
        <taxon>Rosaceae</taxon>
        <taxon>Rosoideae</taxon>
        <taxon>Rosoideae incertae sedis</taxon>
        <taxon>Rubus</taxon>
    </lineage>
</organism>
<dbReference type="PROSITE" id="PS50104">
    <property type="entry name" value="TIR"/>
    <property type="match status" value="1"/>
</dbReference>
<dbReference type="Pfam" id="PF00931">
    <property type="entry name" value="NB-ARC"/>
    <property type="match status" value="1"/>
</dbReference>
<gene>
    <name evidence="10" type="ORF">M0R45_014411</name>
</gene>
<dbReference type="Gene3D" id="3.40.50.300">
    <property type="entry name" value="P-loop containing nucleotide triphosphate hydrolases"/>
    <property type="match status" value="1"/>
</dbReference>
<dbReference type="InterPro" id="IPR042197">
    <property type="entry name" value="Apaf_helical"/>
</dbReference>
<evidence type="ECO:0000256" key="1">
    <source>
        <dbReference type="ARBA" id="ARBA00011982"/>
    </source>
</evidence>
<dbReference type="Pfam" id="PF23286">
    <property type="entry name" value="LRR_13"/>
    <property type="match status" value="1"/>
</dbReference>
<dbReference type="InterPro" id="IPR058192">
    <property type="entry name" value="WHD_ROQ1-like"/>
</dbReference>
<evidence type="ECO:0000256" key="7">
    <source>
        <dbReference type="ARBA" id="ARBA00047304"/>
    </source>
</evidence>
<dbReference type="InterPro" id="IPR058546">
    <property type="entry name" value="RPS4B/Roq1-like_LRR"/>
</dbReference>
<keyword evidence="6" id="KW-0520">NAD</keyword>
<protein>
    <recommendedName>
        <fullName evidence="1">ADP-ribosyl cyclase/cyclic ADP-ribose hydrolase</fullName>
        <ecNumber evidence="1">3.2.2.6</ecNumber>
    </recommendedName>
</protein>
<feature type="region of interest" description="Disordered" evidence="8">
    <location>
        <begin position="1"/>
        <end position="32"/>
    </location>
</feature>
<dbReference type="Proteomes" id="UP001457282">
    <property type="component" value="Unassembled WGS sequence"/>
</dbReference>
<dbReference type="SUPFAM" id="SSF52058">
    <property type="entry name" value="L domain-like"/>
    <property type="match status" value="1"/>
</dbReference>
<dbReference type="EC" id="3.2.2.6" evidence="1"/>
<dbReference type="Pfam" id="PF20160">
    <property type="entry name" value="C-JID"/>
    <property type="match status" value="1"/>
</dbReference>
<dbReference type="GO" id="GO:0061809">
    <property type="term" value="F:NAD+ nucleosidase activity, cyclic ADP-ribose generating"/>
    <property type="evidence" value="ECO:0007669"/>
    <property type="project" value="UniProtKB-EC"/>
</dbReference>
<name>A0AAW1XNT6_RUBAR</name>
<dbReference type="InterPro" id="IPR011713">
    <property type="entry name" value="Leu-rich_rpt_3"/>
</dbReference>
<dbReference type="GO" id="GO:0006952">
    <property type="term" value="P:defense response"/>
    <property type="evidence" value="ECO:0007669"/>
    <property type="project" value="InterPro"/>
</dbReference>
<dbReference type="InterPro" id="IPR032675">
    <property type="entry name" value="LRR_dom_sf"/>
</dbReference>
<dbReference type="Gene3D" id="1.10.8.430">
    <property type="entry name" value="Helical domain of apoptotic protease-activating factors"/>
    <property type="match status" value="1"/>
</dbReference>
<feature type="domain" description="TIR" evidence="9">
    <location>
        <begin position="41"/>
        <end position="207"/>
    </location>
</feature>
<evidence type="ECO:0000313" key="10">
    <source>
        <dbReference type="EMBL" id="KAK9937633.1"/>
    </source>
</evidence>
<proteinExistence type="predicted"/>
<dbReference type="GO" id="GO:0043531">
    <property type="term" value="F:ADP binding"/>
    <property type="evidence" value="ECO:0007669"/>
    <property type="project" value="InterPro"/>
</dbReference>
<evidence type="ECO:0000259" key="9">
    <source>
        <dbReference type="PROSITE" id="PS50104"/>
    </source>
</evidence>
<dbReference type="EMBL" id="JBEDUW010000003">
    <property type="protein sequence ID" value="KAK9937633.1"/>
    <property type="molecule type" value="Genomic_DNA"/>
</dbReference>
<comment type="caution">
    <text evidence="10">The sequence shown here is derived from an EMBL/GenBank/DDBJ whole genome shotgun (WGS) entry which is preliminary data.</text>
</comment>
<dbReference type="InterPro" id="IPR000157">
    <property type="entry name" value="TIR_dom"/>
</dbReference>
<dbReference type="GO" id="GO:0007165">
    <property type="term" value="P:signal transduction"/>
    <property type="evidence" value="ECO:0007669"/>
    <property type="project" value="InterPro"/>
</dbReference>
<dbReference type="Gene3D" id="3.80.10.10">
    <property type="entry name" value="Ribonuclease Inhibitor"/>
    <property type="match status" value="2"/>
</dbReference>
<accession>A0AAW1XNT6</accession>
<keyword evidence="3" id="KW-0677">Repeat</keyword>
<dbReference type="PRINTS" id="PR00364">
    <property type="entry name" value="DISEASERSIST"/>
</dbReference>
<keyword evidence="11" id="KW-1185">Reference proteome</keyword>
<dbReference type="Pfam" id="PF23282">
    <property type="entry name" value="WHD_ROQ1"/>
    <property type="match status" value="1"/>
</dbReference>
<keyword evidence="5" id="KW-0611">Plant defense</keyword>
<dbReference type="FunFam" id="3.40.50.10140:FF:000007">
    <property type="entry name" value="Disease resistance protein (TIR-NBS-LRR class)"/>
    <property type="match status" value="1"/>
</dbReference>
<evidence type="ECO:0000313" key="11">
    <source>
        <dbReference type="Proteomes" id="UP001457282"/>
    </source>
</evidence>
<dbReference type="FunFam" id="3.80.10.10:FF:000386">
    <property type="entry name" value="Disease resistance protein RPS4"/>
    <property type="match status" value="1"/>
</dbReference>
<dbReference type="SUPFAM" id="SSF52200">
    <property type="entry name" value="Toll/Interleukin receptor TIR domain"/>
    <property type="match status" value="1"/>
</dbReference>
<feature type="compositionally biased region" description="Basic residues" evidence="8">
    <location>
        <begin position="10"/>
        <end position="25"/>
    </location>
</feature>
<dbReference type="InterPro" id="IPR027417">
    <property type="entry name" value="P-loop_NTPase"/>
</dbReference>
<reference evidence="10 11" key="1">
    <citation type="journal article" date="2023" name="G3 (Bethesda)">
        <title>A chromosome-length genome assembly and annotation of blackberry (Rubus argutus, cv. 'Hillquist').</title>
        <authorList>
            <person name="Bruna T."/>
            <person name="Aryal R."/>
            <person name="Dudchenko O."/>
            <person name="Sargent D.J."/>
            <person name="Mead D."/>
            <person name="Buti M."/>
            <person name="Cavallini A."/>
            <person name="Hytonen T."/>
            <person name="Andres J."/>
            <person name="Pham M."/>
            <person name="Weisz D."/>
            <person name="Mascagni F."/>
            <person name="Usai G."/>
            <person name="Natali L."/>
            <person name="Bassil N."/>
            <person name="Fernandez G.E."/>
            <person name="Lomsadze A."/>
            <person name="Armour M."/>
            <person name="Olukolu B."/>
            <person name="Poorten T."/>
            <person name="Britton C."/>
            <person name="Davik J."/>
            <person name="Ashrafi H."/>
            <person name="Aiden E.L."/>
            <person name="Borodovsky M."/>
            <person name="Worthington M."/>
        </authorList>
    </citation>
    <scope>NUCLEOTIDE SEQUENCE [LARGE SCALE GENOMIC DNA]</scope>
    <source>
        <strain evidence="10">PI 553951</strain>
    </source>
</reference>
<dbReference type="SUPFAM" id="SSF52540">
    <property type="entry name" value="P-loop containing nucleoside triphosphate hydrolases"/>
    <property type="match status" value="1"/>
</dbReference>
<dbReference type="Gene3D" id="3.40.50.10140">
    <property type="entry name" value="Toll/interleukin-1 receptor homology (TIR) domain"/>
    <property type="match status" value="1"/>
</dbReference>
<dbReference type="InterPro" id="IPR045344">
    <property type="entry name" value="C-JID"/>
</dbReference>
<dbReference type="SMART" id="SM00255">
    <property type="entry name" value="TIR"/>
    <property type="match status" value="1"/>
</dbReference>
<keyword evidence="4" id="KW-0378">Hydrolase</keyword>
<dbReference type="InterPro" id="IPR035897">
    <property type="entry name" value="Toll_tir_struct_dom_sf"/>
</dbReference>
<evidence type="ECO:0000256" key="5">
    <source>
        <dbReference type="ARBA" id="ARBA00022821"/>
    </source>
</evidence>
<comment type="catalytic activity">
    <reaction evidence="7">
        <text>NAD(+) + H2O = ADP-D-ribose + nicotinamide + H(+)</text>
        <dbReference type="Rhea" id="RHEA:16301"/>
        <dbReference type="ChEBI" id="CHEBI:15377"/>
        <dbReference type="ChEBI" id="CHEBI:15378"/>
        <dbReference type="ChEBI" id="CHEBI:17154"/>
        <dbReference type="ChEBI" id="CHEBI:57540"/>
        <dbReference type="ChEBI" id="CHEBI:57967"/>
        <dbReference type="EC" id="3.2.2.6"/>
    </reaction>
    <physiologicalReaction direction="left-to-right" evidence="7">
        <dbReference type="Rhea" id="RHEA:16302"/>
    </physiologicalReaction>
</comment>
<dbReference type="Pfam" id="PF07725">
    <property type="entry name" value="LRR_3"/>
    <property type="match status" value="1"/>
</dbReference>
<evidence type="ECO:0000256" key="3">
    <source>
        <dbReference type="ARBA" id="ARBA00022737"/>
    </source>
</evidence>
<dbReference type="PANTHER" id="PTHR11017:SF573">
    <property type="entry name" value="ADP-RIBOSYL CYCLASE_CYCLIC ADP-RIBOSE HYDROLASE"/>
    <property type="match status" value="1"/>
</dbReference>
<sequence>MGTPYSAHGGRYRKNYGRRHRRWKRTQPSPKPVPLLSPSSFHYDVFLNFRGEDTRKIYVGHLYRALDHKAINTFIDSEELRKGNDLSKLLKSIQESRISIVVLSENYASSTWCLKELVKILECMDTEKQIVVPIFYQLDPADIRYQRGSFEEAFAKHEQNPDLDLEDVQNWRSALTRVANLSGWDSRDYKDDGKLIEEIVEDTLNILIHISSSKAVGLVGMDFHMAEMKLRLCLGKDDVRFVGIWGMGGIGKTTIARAVYDEIACQFQHCCFLDNVKEAFANKCEVQLQEELLSRMLKKKVEGRGWNIIMERLSEKKVLLVLDDVDDVSQIETLLGKHSFGGGSRIIITTRDMQSLSRVEYLMYNPKCLSYYEAYELFMKYAFCSNEPSGEFDLLSWHVIKYAQGLPLALKVLGASLQNKSAQEWKVALEKIKKFPQRKIQDVLRTSFDGLDDSEKDIFLDVACFFRGMKKEYATKFLDMCGFFPESGLRVLVDRALITIPERELPLIGHLRDTLGMHDLLSIRRLRHRLDMHDLIPIRRLRDTLEMHDLLQEMGRKIGKASRVWNYEDFDRVVTHNTATEAVEGIVLDLRTLNVDLFINTEALNSMRKLRLLKIDYGQHLEYRGFRDLSSCYDCKQHVTGELQFLSHELRCLIWHGCPLKSLPSNFQPKNLVELDMRSSHIYQLWEGTKPLEKLKSVNLSHSLNLNNIPDLSEVTNLENLNLEGCTSLFEVHPSILALKCLGFLSLKGCKGLTSLPSSIHLKSLKTLILSGCSGIQKFPEISGIMKDLSELCLDETAITELPSSIENLTGLFSLNLTDCRELKSLPDNFCNLKYLTRLYLSGCSELCKLPEDLGRLEFLRELEVEGSGIEQFPSSIIPLKKQLERFSFDGYKQMIPFSSWSSLIRAYSPSGLLHLDLSDCNIFELSDGILLLSSLQTLRLCRNNFECLPGTMNQLRCLTVLNLEACKRLKSIPELSSSISYIDVHDCTDLETVSTPMSPYQGYYYFALSNCLQLVQTNLFTDIVETHHSHHQDNQLPFHLRMFLPGSKVPDWFSHQSMGSSVTVQLPLNWFENEFKLPGFAICGVTNFNSPTYVSDLSAKCFCTLKGIVGIIVSVFTWRIGGNFSYSLVGVSQATDFFSQITCSSDTCLGLNRLLKKGGSRGERPSCRKPALNYERCYTEVTFRIVLRSRGYSGDFGVPVGHHRVRSCGLRFIHAFSSEVVFSVGWCDMTEIRRGRDRQRIRSRRRKQREKDQVVTGFSWEGASSELGEERVSSRLVWQVPETMGLAAVPTDEGGLLQAVYAAACRCLGVLCPLDR</sequence>
<dbReference type="Pfam" id="PF01582">
    <property type="entry name" value="TIR"/>
    <property type="match status" value="1"/>
</dbReference>
<evidence type="ECO:0000256" key="6">
    <source>
        <dbReference type="ARBA" id="ARBA00023027"/>
    </source>
</evidence>
<keyword evidence="2" id="KW-0433">Leucine-rich repeat</keyword>
<dbReference type="PANTHER" id="PTHR11017">
    <property type="entry name" value="LEUCINE-RICH REPEAT-CONTAINING PROTEIN"/>
    <property type="match status" value="1"/>
</dbReference>
<evidence type="ECO:0000256" key="2">
    <source>
        <dbReference type="ARBA" id="ARBA00022614"/>
    </source>
</evidence>
<dbReference type="InterPro" id="IPR044974">
    <property type="entry name" value="Disease_R_plants"/>
</dbReference>